<dbReference type="GO" id="GO:0005829">
    <property type="term" value="C:cytosol"/>
    <property type="evidence" value="ECO:0007669"/>
    <property type="project" value="TreeGrafter"/>
</dbReference>
<evidence type="ECO:0000256" key="2">
    <source>
        <dbReference type="ARBA" id="ARBA00006966"/>
    </source>
</evidence>
<evidence type="ECO:0000256" key="5">
    <source>
        <dbReference type="PIRSR" id="PIRSR017617-1"/>
    </source>
</evidence>
<name>A0A914BUC9_9BILA</name>
<keyword evidence="3" id="KW-0663">Pyridoxal phosphate</keyword>
<dbReference type="InterPro" id="IPR001597">
    <property type="entry name" value="ArAA_b-elim_lyase/Thr_aldolase"/>
</dbReference>
<dbReference type="PANTHER" id="PTHR48097:SF9">
    <property type="entry name" value="L-THREONINE ALDOLASE"/>
    <property type="match status" value="1"/>
</dbReference>
<evidence type="ECO:0000259" key="6">
    <source>
        <dbReference type="Pfam" id="PF01212"/>
    </source>
</evidence>
<dbReference type="Gene3D" id="3.40.640.10">
    <property type="entry name" value="Type I PLP-dependent aspartate aminotransferase-like (Major domain)"/>
    <property type="match status" value="1"/>
</dbReference>
<proteinExistence type="inferred from homology"/>
<evidence type="ECO:0000313" key="8">
    <source>
        <dbReference type="WBParaSite" id="ACRNAN_Path_1008.g3882.t1"/>
    </source>
</evidence>
<keyword evidence="7" id="KW-1185">Reference proteome</keyword>
<evidence type="ECO:0000313" key="7">
    <source>
        <dbReference type="Proteomes" id="UP000887540"/>
    </source>
</evidence>
<dbReference type="InterPro" id="IPR015421">
    <property type="entry name" value="PyrdxlP-dep_Trfase_major"/>
</dbReference>
<dbReference type="FunFam" id="3.40.640.10:FF:000030">
    <property type="entry name" value="Low-specificity L-threonine aldolase"/>
    <property type="match status" value="1"/>
</dbReference>
<evidence type="ECO:0000256" key="4">
    <source>
        <dbReference type="ARBA" id="ARBA00023239"/>
    </source>
</evidence>
<keyword evidence="4" id="KW-0456">Lyase</keyword>
<dbReference type="GO" id="GO:0006567">
    <property type="term" value="P:L-threonine catabolic process"/>
    <property type="evidence" value="ECO:0007669"/>
    <property type="project" value="TreeGrafter"/>
</dbReference>
<dbReference type="SUPFAM" id="SSF53383">
    <property type="entry name" value="PLP-dependent transferases"/>
    <property type="match status" value="1"/>
</dbReference>
<dbReference type="Proteomes" id="UP000887540">
    <property type="component" value="Unplaced"/>
</dbReference>
<dbReference type="InterPro" id="IPR015424">
    <property type="entry name" value="PyrdxlP-dep_Trfase"/>
</dbReference>
<evidence type="ECO:0000256" key="1">
    <source>
        <dbReference type="ARBA" id="ARBA00001933"/>
    </source>
</evidence>
<reference evidence="8" key="1">
    <citation type="submission" date="2022-11" db="UniProtKB">
        <authorList>
            <consortium name="WormBaseParasite"/>
        </authorList>
    </citation>
    <scope>IDENTIFICATION</scope>
</reference>
<dbReference type="InterPro" id="IPR015422">
    <property type="entry name" value="PyrdxlP-dep_Trfase_small"/>
</dbReference>
<accession>A0A914BUC9</accession>
<dbReference type="InterPro" id="IPR023603">
    <property type="entry name" value="Low_specificity_L-TA-like"/>
</dbReference>
<dbReference type="Pfam" id="PF01212">
    <property type="entry name" value="Beta_elim_lyase"/>
    <property type="match status" value="1"/>
</dbReference>
<comment type="cofactor">
    <cofactor evidence="1">
        <name>pyridoxal 5'-phosphate</name>
        <dbReference type="ChEBI" id="CHEBI:597326"/>
    </cofactor>
</comment>
<dbReference type="GO" id="GO:0008732">
    <property type="term" value="F:L-allo-threonine aldolase activity"/>
    <property type="evidence" value="ECO:0007669"/>
    <property type="project" value="TreeGrafter"/>
</dbReference>
<feature type="domain" description="Aromatic amino acid beta-eliminating lyase/threonine aldolase" evidence="6">
    <location>
        <begin position="16"/>
        <end position="288"/>
    </location>
</feature>
<protein>
    <submittedName>
        <fullName evidence="8">Aromatic amino acid beta-eliminating lyase/threonine aldolase domain-containing protein</fullName>
    </submittedName>
</protein>
<dbReference type="NCBIfam" id="NF041359">
    <property type="entry name" value="GntG_guanitoxin"/>
    <property type="match status" value="1"/>
</dbReference>
<dbReference type="AlphaFoldDB" id="A0A914BUC9"/>
<evidence type="ECO:0000256" key="3">
    <source>
        <dbReference type="ARBA" id="ARBA00022898"/>
    </source>
</evidence>
<dbReference type="PANTHER" id="PTHR48097">
    <property type="entry name" value="L-THREONINE ALDOLASE-RELATED"/>
    <property type="match status" value="1"/>
</dbReference>
<sequence length="361" mass="40397">MYTNRIAVENSSKFVDLRSDTVTKPCEKMRKAMAEAEVGDDVYSEDPTINALEERCARLFNKEAALFVVSGTMGNLLSIMSHTQGEGQIIVGLTNHIHRWERGNYARLGRVSATTLKVQEDGTLNLDEIREVTCLGDLHRPQTRVICLENTHNYAGGKVLSKEYMKKVRKLADEFGMKIHLDGARIYNAAMKLNMSLAEITAEADSVQMCFSKGLGAPVGSIIVGTKEFIDIARHDRKALGGGWRQGGILAAAAMYALDIANETIPNDHRRAEYLAKRINEINEKSSRNFFRAETKNITNMVLLTCENGMTPEIVQMAMKEFGVLVMHFDEKRVRMVVHRGIDDESIEKVIVGFQNLVLKN</sequence>
<dbReference type="Gene3D" id="3.90.1150.10">
    <property type="entry name" value="Aspartate Aminotransferase, domain 1"/>
    <property type="match status" value="1"/>
</dbReference>
<dbReference type="GO" id="GO:0006545">
    <property type="term" value="P:glycine biosynthetic process"/>
    <property type="evidence" value="ECO:0007669"/>
    <property type="project" value="TreeGrafter"/>
</dbReference>
<comment type="similarity">
    <text evidence="2">Belongs to the threonine aldolase family.</text>
</comment>
<feature type="modified residue" description="N6-(pyridoxal phosphate)lysine" evidence="5">
    <location>
        <position position="213"/>
    </location>
</feature>
<organism evidence="7 8">
    <name type="scientific">Acrobeloides nanus</name>
    <dbReference type="NCBI Taxonomy" id="290746"/>
    <lineage>
        <taxon>Eukaryota</taxon>
        <taxon>Metazoa</taxon>
        <taxon>Ecdysozoa</taxon>
        <taxon>Nematoda</taxon>
        <taxon>Chromadorea</taxon>
        <taxon>Rhabditida</taxon>
        <taxon>Tylenchina</taxon>
        <taxon>Cephalobomorpha</taxon>
        <taxon>Cephaloboidea</taxon>
        <taxon>Cephalobidae</taxon>
        <taxon>Acrobeloides</taxon>
    </lineage>
</organism>
<dbReference type="WBParaSite" id="ACRNAN_Path_1008.g3882.t1">
    <property type="protein sequence ID" value="ACRNAN_Path_1008.g3882.t1"/>
    <property type="gene ID" value="ACRNAN_Path_1008.g3882"/>
</dbReference>
<dbReference type="PIRSF" id="PIRSF017617">
    <property type="entry name" value="Thr_aldolase"/>
    <property type="match status" value="1"/>
</dbReference>